<keyword evidence="3" id="KW-1185">Reference proteome</keyword>
<dbReference type="AlphaFoldDB" id="A0A392UZ10"/>
<feature type="non-terminal residue" evidence="2">
    <location>
        <position position="61"/>
    </location>
</feature>
<name>A0A392UZ10_9FABA</name>
<sequence>MVWRNSSSFTKTGREADVTVVEGGEVATGGARTNQSSTVAENSNTGPTLAELSVNVQNLPH</sequence>
<evidence type="ECO:0000256" key="1">
    <source>
        <dbReference type="SAM" id="MobiDB-lite"/>
    </source>
</evidence>
<organism evidence="2 3">
    <name type="scientific">Trifolium medium</name>
    <dbReference type="NCBI Taxonomy" id="97028"/>
    <lineage>
        <taxon>Eukaryota</taxon>
        <taxon>Viridiplantae</taxon>
        <taxon>Streptophyta</taxon>
        <taxon>Embryophyta</taxon>
        <taxon>Tracheophyta</taxon>
        <taxon>Spermatophyta</taxon>
        <taxon>Magnoliopsida</taxon>
        <taxon>eudicotyledons</taxon>
        <taxon>Gunneridae</taxon>
        <taxon>Pentapetalae</taxon>
        <taxon>rosids</taxon>
        <taxon>fabids</taxon>
        <taxon>Fabales</taxon>
        <taxon>Fabaceae</taxon>
        <taxon>Papilionoideae</taxon>
        <taxon>50 kb inversion clade</taxon>
        <taxon>NPAAA clade</taxon>
        <taxon>Hologalegina</taxon>
        <taxon>IRL clade</taxon>
        <taxon>Trifolieae</taxon>
        <taxon>Trifolium</taxon>
    </lineage>
</organism>
<feature type="compositionally biased region" description="Polar residues" evidence="1">
    <location>
        <begin position="32"/>
        <end position="47"/>
    </location>
</feature>
<feature type="region of interest" description="Disordered" evidence="1">
    <location>
        <begin position="1"/>
        <end position="61"/>
    </location>
</feature>
<dbReference type="Proteomes" id="UP000265520">
    <property type="component" value="Unassembled WGS sequence"/>
</dbReference>
<protein>
    <submittedName>
        <fullName evidence="2">Uncharacterized protein</fullName>
    </submittedName>
</protein>
<feature type="compositionally biased region" description="Polar residues" evidence="1">
    <location>
        <begin position="1"/>
        <end position="11"/>
    </location>
</feature>
<evidence type="ECO:0000313" key="2">
    <source>
        <dbReference type="EMBL" id="MCI81258.1"/>
    </source>
</evidence>
<accession>A0A392UZ10</accession>
<comment type="caution">
    <text evidence="2">The sequence shown here is derived from an EMBL/GenBank/DDBJ whole genome shotgun (WGS) entry which is preliminary data.</text>
</comment>
<dbReference type="EMBL" id="LXQA011014674">
    <property type="protein sequence ID" value="MCI81258.1"/>
    <property type="molecule type" value="Genomic_DNA"/>
</dbReference>
<feature type="compositionally biased region" description="Low complexity" evidence="1">
    <location>
        <begin position="18"/>
        <end position="31"/>
    </location>
</feature>
<evidence type="ECO:0000313" key="3">
    <source>
        <dbReference type="Proteomes" id="UP000265520"/>
    </source>
</evidence>
<reference evidence="2 3" key="1">
    <citation type="journal article" date="2018" name="Front. Plant Sci.">
        <title>Red Clover (Trifolium pratense) and Zigzag Clover (T. medium) - A Picture of Genomic Similarities and Differences.</title>
        <authorList>
            <person name="Dluhosova J."/>
            <person name="Istvanek J."/>
            <person name="Nedelnik J."/>
            <person name="Repkova J."/>
        </authorList>
    </citation>
    <scope>NUCLEOTIDE SEQUENCE [LARGE SCALE GENOMIC DNA]</scope>
    <source>
        <strain evidence="3">cv. 10/8</strain>
        <tissue evidence="2">Leaf</tissue>
    </source>
</reference>
<proteinExistence type="predicted"/>